<evidence type="ECO:0000313" key="1">
    <source>
        <dbReference type="EMBL" id="MFH8551987.1"/>
    </source>
</evidence>
<accession>A0ABW7R4L3</accession>
<proteinExistence type="predicted"/>
<dbReference type="EMBL" id="JBIRGQ010000021">
    <property type="protein sequence ID" value="MFH8551987.1"/>
    <property type="molecule type" value="Genomic_DNA"/>
</dbReference>
<name>A0ABW7R4L3_9ACTN</name>
<reference evidence="1 2" key="1">
    <citation type="submission" date="2024-10" db="EMBL/GenBank/DDBJ databases">
        <title>The Natural Products Discovery Center: Release of the First 8490 Sequenced Strains for Exploring Actinobacteria Biosynthetic Diversity.</title>
        <authorList>
            <person name="Kalkreuter E."/>
            <person name="Kautsar S.A."/>
            <person name="Yang D."/>
            <person name="Bader C.D."/>
            <person name="Teijaro C.N."/>
            <person name="Fluegel L."/>
            <person name="Davis C.M."/>
            <person name="Simpson J.R."/>
            <person name="Lauterbach L."/>
            <person name="Steele A.D."/>
            <person name="Gui C."/>
            <person name="Meng S."/>
            <person name="Li G."/>
            <person name="Viehrig K."/>
            <person name="Ye F."/>
            <person name="Su P."/>
            <person name="Kiefer A.F."/>
            <person name="Nichols A."/>
            <person name="Cepeda A.J."/>
            <person name="Yan W."/>
            <person name="Fan B."/>
            <person name="Jiang Y."/>
            <person name="Adhikari A."/>
            <person name="Zheng C.-J."/>
            <person name="Schuster L."/>
            <person name="Cowan T.M."/>
            <person name="Smanski M.J."/>
            <person name="Chevrette M.G."/>
            <person name="De Carvalho L.P.S."/>
            <person name="Shen B."/>
        </authorList>
    </citation>
    <scope>NUCLEOTIDE SEQUENCE [LARGE SCALE GENOMIC DNA]</scope>
    <source>
        <strain evidence="1 2">NPDC017990</strain>
    </source>
</reference>
<protein>
    <recommendedName>
        <fullName evidence="3">DNA primase/polymerase bifunctional N-terminal domain-containing protein</fullName>
    </recommendedName>
</protein>
<sequence length="164" mass="17875">MTRHTEISAVERWLSYAQAAPELAWREWKDAGVALLPCGSRFCAIKIPAQLVFAAMGTPEYRAVDAALAQRLDGPVIHDGRDQYDYALIKAMNPKDWPFGREAPLLGDGTYLGVPKEEHNGPSRVHWAVPPRFPGNLCSPRSVEQLVAAGRAALAESALGAGER</sequence>
<keyword evidence="2" id="KW-1185">Reference proteome</keyword>
<organism evidence="1 2">
    <name type="scientific">Streptomyces longisporoflavus</name>
    <dbReference type="NCBI Taxonomy" id="28044"/>
    <lineage>
        <taxon>Bacteria</taxon>
        <taxon>Bacillati</taxon>
        <taxon>Actinomycetota</taxon>
        <taxon>Actinomycetes</taxon>
        <taxon>Kitasatosporales</taxon>
        <taxon>Streptomycetaceae</taxon>
        <taxon>Streptomyces</taxon>
    </lineage>
</organism>
<dbReference type="RefSeq" id="WP_397719125.1">
    <property type="nucleotide sequence ID" value="NZ_JBIRGN010000021.1"/>
</dbReference>
<evidence type="ECO:0008006" key="3">
    <source>
        <dbReference type="Google" id="ProtNLM"/>
    </source>
</evidence>
<evidence type="ECO:0000313" key="2">
    <source>
        <dbReference type="Proteomes" id="UP001610818"/>
    </source>
</evidence>
<comment type="caution">
    <text evidence="1">The sequence shown here is derived from an EMBL/GenBank/DDBJ whole genome shotgun (WGS) entry which is preliminary data.</text>
</comment>
<gene>
    <name evidence="1" type="ORF">ACH4F9_44155</name>
</gene>
<dbReference type="Proteomes" id="UP001610818">
    <property type="component" value="Unassembled WGS sequence"/>
</dbReference>